<keyword evidence="2" id="KW-1185">Reference proteome</keyword>
<protein>
    <submittedName>
        <fullName evidence="1">Uncharacterized protein</fullName>
    </submittedName>
</protein>
<name>A0AAD6VB94_9AGAR</name>
<comment type="caution">
    <text evidence="1">The sequence shown here is derived from an EMBL/GenBank/DDBJ whole genome shotgun (WGS) entry which is preliminary data.</text>
</comment>
<accession>A0AAD6VB94</accession>
<dbReference type="AlphaFoldDB" id="A0AAD6VB94"/>
<reference evidence="1" key="1">
    <citation type="submission" date="2023-03" db="EMBL/GenBank/DDBJ databases">
        <title>Massive genome expansion in bonnet fungi (Mycena s.s.) driven by repeated elements and novel gene families across ecological guilds.</title>
        <authorList>
            <consortium name="Lawrence Berkeley National Laboratory"/>
            <person name="Harder C.B."/>
            <person name="Miyauchi S."/>
            <person name="Viragh M."/>
            <person name="Kuo A."/>
            <person name="Thoen E."/>
            <person name="Andreopoulos B."/>
            <person name="Lu D."/>
            <person name="Skrede I."/>
            <person name="Drula E."/>
            <person name="Henrissat B."/>
            <person name="Morin E."/>
            <person name="Kohler A."/>
            <person name="Barry K."/>
            <person name="LaButti K."/>
            <person name="Morin E."/>
            <person name="Salamov A."/>
            <person name="Lipzen A."/>
            <person name="Mereny Z."/>
            <person name="Hegedus B."/>
            <person name="Baldrian P."/>
            <person name="Stursova M."/>
            <person name="Weitz H."/>
            <person name="Taylor A."/>
            <person name="Grigoriev I.V."/>
            <person name="Nagy L.G."/>
            <person name="Martin F."/>
            <person name="Kauserud H."/>
        </authorList>
    </citation>
    <scope>NUCLEOTIDE SEQUENCE</scope>
    <source>
        <strain evidence="1">9144</strain>
    </source>
</reference>
<dbReference type="EMBL" id="JARJCW010000035">
    <property type="protein sequence ID" value="KAJ7208038.1"/>
    <property type="molecule type" value="Genomic_DNA"/>
</dbReference>
<sequence>MSRGPAAVRRRLASAAQFLQHAYDSHEMRRPRRSPLARGARCAVMRQQLQRVQRAVRACGAMHARVVGGGWPVLPEVGGRGRNRRVWARVAGLGAGSGSGHRVLLGTRACGGHVRDKRVAGGGRRKAGSEKQVAAGSEERAGRRAVCEQRAAYMLPGSRPCTVCLQTASAGCAWCAMQAEGRQRAASEVGVRWG</sequence>
<evidence type="ECO:0000313" key="2">
    <source>
        <dbReference type="Proteomes" id="UP001219525"/>
    </source>
</evidence>
<gene>
    <name evidence="1" type="ORF">GGX14DRAFT_396222</name>
</gene>
<proteinExistence type="predicted"/>
<evidence type="ECO:0000313" key="1">
    <source>
        <dbReference type="EMBL" id="KAJ7208038.1"/>
    </source>
</evidence>
<organism evidence="1 2">
    <name type="scientific">Mycena pura</name>
    <dbReference type="NCBI Taxonomy" id="153505"/>
    <lineage>
        <taxon>Eukaryota</taxon>
        <taxon>Fungi</taxon>
        <taxon>Dikarya</taxon>
        <taxon>Basidiomycota</taxon>
        <taxon>Agaricomycotina</taxon>
        <taxon>Agaricomycetes</taxon>
        <taxon>Agaricomycetidae</taxon>
        <taxon>Agaricales</taxon>
        <taxon>Marasmiineae</taxon>
        <taxon>Mycenaceae</taxon>
        <taxon>Mycena</taxon>
    </lineage>
</organism>
<dbReference type="Proteomes" id="UP001219525">
    <property type="component" value="Unassembled WGS sequence"/>
</dbReference>